<dbReference type="RefSeq" id="WP_013687332.1">
    <property type="nucleotide sequence ID" value="NC_015321.1"/>
</dbReference>
<name>F2IEM3_FLUTR</name>
<reference evidence="2 3" key="1">
    <citation type="journal article" date="2011" name="Stand. Genomic Sci.">
        <title>Complete genome sequence of the gliding freshwater bacterium Fluviicola taffensis type strain (RW262).</title>
        <authorList>
            <person name="Woyke T."/>
            <person name="Chertkov O."/>
            <person name="Lapidus A."/>
            <person name="Nolan M."/>
            <person name="Lucas S."/>
            <person name="Del Rio T.G."/>
            <person name="Tice H."/>
            <person name="Cheng J.F."/>
            <person name="Tapia R."/>
            <person name="Han C."/>
            <person name="Goodwin L."/>
            <person name="Pitluck S."/>
            <person name="Liolios K."/>
            <person name="Pagani I."/>
            <person name="Ivanova N."/>
            <person name="Huntemann M."/>
            <person name="Mavromatis K."/>
            <person name="Mikhailova N."/>
            <person name="Pati A."/>
            <person name="Chen A."/>
            <person name="Palaniappan K."/>
            <person name="Land M."/>
            <person name="Hauser L."/>
            <person name="Brambilla E.M."/>
            <person name="Rohde M."/>
            <person name="Mwirichia R."/>
            <person name="Sikorski J."/>
            <person name="Tindall B.J."/>
            <person name="Goker M."/>
            <person name="Bristow J."/>
            <person name="Eisen J.A."/>
            <person name="Markowitz V."/>
            <person name="Hugenholtz P."/>
            <person name="Klenk H.P."/>
            <person name="Kyrpides N.C."/>
        </authorList>
    </citation>
    <scope>NUCLEOTIDE SEQUENCE [LARGE SCALE GENOMIC DNA]</scope>
    <source>
        <strain evidence="3">DSM 16823 / RW262 / RW262</strain>
    </source>
</reference>
<gene>
    <name evidence="2" type="ordered locus">Fluta_2578</name>
</gene>
<feature type="transmembrane region" description="Helical" evidence="1">
    <location>
        <begin position="132"/>
        <end position="159"/>
    </location>
</feature>
<sequence length="162" mass="18358">MKSLEKYWVGIVIIFGLFMFIKPTICLFILGGLISYVSGSGFAFIRKINRIGITGTGKIIRYESDSEGSKMPIVEFITNSGELIQERPYIYSTSDLSKFRTYKKRINQSFPILYDPKNSKHFVFVNENKFNLFLTVIFGLLGIGMISLGICNLTGLVHLSFN</sequence>
<evidence type="ECO:0008006" key="4">
    <source>
        <dbReference type="Google" id="ProtNLM"/>
    </source>
</evidence>
<evidence type="ECO:0000256" key="1">
    <source>
        <dbReference type="SAM" id="Phobius"/>
    </source>
</evidence>
<keyword evidence="1" id="KW-0812">Transmembrane</keyword>
<protein>
    <recommendedName>
        <fullName evidence="4">DUF3592 domain-containing protein</fullName>
    </recommendedName>
</protein>
<keyword evidence="1" id="KW-1133">Transmembrane helix</keyword>
<keyword evidence="1" id="KW-0472">Membrane</keyword>
<evidence type="ECO:0000313" key="2">
    <source>
        <dbReference type="EMBL" id="AEA44562.1"/>
    </source>
</evidence>
<keyword evidence="3" id="KW-1185">Reference proteome</keyword>
<dbReference type="STRING" id="755732.Fluta_2578"/>
<dbReference type="EMBL" id="CP002542">
    <property type="protein sequence ID" value="AEA44562.1"/>
    <property type="molecule type" value="Genomic_DNA"/>
</dbReference>
<dbReference type="Proteomes" id="UP000007463">
    <property type="component" value="Chromosome"/>
</dbReference>
<organism evidence="2 3">
    <name type="scientific">Fluviicola taffensis (strain DSM 16823 / NCIMB 13979 / RW262)</name>
    <dbReference type="NCBI Taxonomy" id="755732"/>
    <lineage>
        <taxon>Bacteria</taxon>
        <taxon>Pseudomonadati</taxon>
        <taxon>Bacteroidota</taxon>
        <taxon>Flavobacteriia</taxon>
        <taxon>Flavobacteriales</taxon>
        <taxon>Crocinitomicaceae</taxon>
        <taxon>Fluviicola</taxon>
    </lineage>
</organism>
<dbReference type="HOGENOM" id="CLU_1632962_0_0_10"/>
<feature type="transmembrane region" description="Helical" evidence="1">
    <location>
        <begin position="7"/>
        <end position="34"/>
    </location>
</feature>
<dbReference type="OrthoDB" id="1364845at2"/>
<proteinExistence type="predicted"/>
<dbReference type="KEGG" id="fte:Fluta_2578"/>
<reference evidence="3" key="2">
    <citation type="submission" date="2011-02" db="EMBL/GenBank/DDBJ databases">
        <title>The complete genome of Fluviicola taffensis DSM 16823.</title>
        <authorList>
            <consortium name="US DOE Joint Genome Institute (JGI-PGF)"/>
            <person name="Lucas S."/>
            <person name="Copeland A."/>
            <person name="Lapidus A."/>
            <person name="Bruce D."/>
            <person name="Goodwin L."/>
            <person name="Pitluck S."/>
            <person name="Kyrpides N."/>
            <person name="Mavromatis K."/>
            <person name="Ivanova N."/>
            <person name="Mikhailova N."/>
            <person name="Pagani I."/>
            <person name="Chertkov O."/>
            <person name="Detter J.C."/>
            <person name="Han C."/>
            <person name="Tapia R."/>
            <person name="Land M."/>
            <person name="Hauser L."/>
            <person name="Markowitz V."/>
            <person name="Cheng J.-F."/>
            <person name="Hugenholtz P."/>
            <person name="Woyke T."/>
            <person name="Wu D."/>
            <person name="Tindall B."/>
            <person name="Pomrenke H.G."/>
            <person name="Brambilla E."/>
            <person name="Klenk H.-P."/>
            <person name="Eisen J.A."/>
        </authorList>
    </citation>
    <scope>NUCLEOTIDE SEQUENCE [LARGE SCALE GENOMIC DNA]</scope>
    <source>
        <strain evidence="3">DSM 16823 / RW262 / RW262</strain>
    </source>
</reference>
<dbReference type="AlphaFoldDB" id="F2IEM3"/>
<accession>F2IEM3</accession>
<evidence type="ECO:0000313" key="3">
    <source>
        <dbReference type="Proteomes" id="UP000007463"/>
    </source>
</evidence>